<name>A0A561Q357_9BACT</name>
<dbReference type="InterPro" id="IPR023214">
    <property type="entry name" value="HAD_sf"/>
</dbReference>
<comment type="caution">
    <text evidence="1">The sequence shown here is derived from an EMBL/GenBank/DDBJ whole genome shotgun (WGS) entry which is preliminary data.</text>
</comment>
<dbReference type="InterPro" id="IPR036412">
    <property type="entry name" value="HAD-like_sf"/>
</dbReference>
<dbReference type="SUPFAM" id="SSF56784">
    <property type="entry name" value="HAD-like"/>
    <property type="match status" value="1"/>
</dbReference>
<dbReference type="Proteomes" id="UP000320811">
    <property type="component" value="Unassembled WGS sequence"/>
</dbReference>
<dbReference type="Gene3D" id="3.40.50.1000">
    <property type="entry name" value="HAD superfamily/HAD-like"/>
    <property type="match status" value="1"/>
</dbReference>
<dbReference type="InterPro" id="IPR023198">
    <property type="entry name" value="PGP-like_dom2"/>
</dbReference>
<dbReference type="CDD" id="cd02603">
    <property type="entry name" value="HAD_sEH-N_like"/>
    <property type="match status" value="1"/>
</dbReference>
<keyword evidence="2" id="KW-1185">Reference proteome</keyword>
<reference evidence="1 2" key="1">
    <citation type="submission" date="2019-06" db="EMBL/GenBank/DDBJ databases">
        <title>Sorghum-associated microbial communities from plants grown in Nebraska, USA.</title>
        <authorList>
            <person name="Schachtman D."/>
        </authorList>
    </citation>
    <scope>NUCLEOTIDE SEQUENCE [LARGE SCALE GENOMIC DNA]</scope>
    <source>
        <strain evidence="1 2">1209</strain>
    </source>
</reference>
<dbReference type="SFLD" id="SFLDS00003">
    <property type="entry name" value="Haloacid_Dehalogenase"/>
    <property type="match status" value="1"/>
</dbReference>
<dbReference type="PANTHER" id="PTHR43611:SF3">
    <property type="entry name" value="FLAVIN MONONUCLEOTIDE HYDROLASE 1, CHLOROPLATIC"/>
    <property type="match status" value="1"/>
</dbReference>
<evidence type="ECO:0000313" key="2">
    <source>
        <dbReference type="Proteomes" id="UP000320811"/>
    </source>
</evidence>
<dbReference type="EMBL" id="VIWO01000001">
    <property type="protein sequence ID" value="TWF44803.1"/>
    <property type="molecule type" value="Genomic_DNA"/>
</dbReference>
<gene>
    <name evidence="1" type="ORF">FHW36_101724</name>
</gene>
<dbReference type="NCBIfam" id="TIGR01509">
    <property type="entry name" value="HAD-SF-IA-v3"/>
    <property type="match status" value="1"/>
</dbReference>
<dbReference type="Gene3D" id="1.10.150.240">
    <property type="entry name" value="Putative phosphatase, domain 2"/>
    <property type="match status" value="1"/>
</dbReference>
<dbReference type="InterPro" id="IPR006439">
    <property type="entry name" value="HAD-SF_hydro_IA"/>
</dbReference>
<protein>
    <submittedName>
        <fullName evidence="1">Putative hydrolase of the HAD superfamily</fullName>
    </submittedName>
</protein>
<dbReference type="PANTHER" id="PTHR43611">
    <property type="entry name" value="ALPHA-D-GLUCOSE 1-PHOSPHATE PHOSPHATASE"/>
    <property type="match status" value="1"/>
</dbReference>
<evidence type="ECO:0000313" key="1">
    <source>
        <dbReference type="EMBL" id="TWF44803.1"/>
    </source>
</evidence>
<dbReference type="GO" id="GO:0016787">
    <property type="term" value="F:hydrolase activity"/>
    <property type="evidence" value="ECO:0007669"/>
    <property type="project" value="UniProtKB-KW"/>
</dbReference>
<proteinExistence type="predicted"/>
<dbReference type="AlphaFoldDB" id="A0A561Q357"/>
<accession>A0A561Q357</accession>
<organism evidence="1 2">
    <name type="scientific">Chitinophaga polysaccharea</name>
    <dbReference type="NCBI Taxonomy" id="1293035"/>
    <lineage>
        <taxon>Bacteria</taxon>
        <taxon>Pseudomonadati</taxon>
        <taxon>Bacteroidota</taxon>
        <taxon>Chitinophagia</taxon>
        <taxon>Chitinophagales</taxon>
        <taxon>Chitinophagaceae</taxon>
        <taxon>Chitinophaga</taxon>
    </lineage>
</organism>
<keyword evidence="1" id="KW-0378">Hydrolase</keyword>
<dbReference type="SFLD" id="SFLDG01129">
    <property type="entry name" value="C1.5:_HAD__Beta-PGM__Phosphata"/>
    <property type="match status" value="1"/>
</dbReference>
<sequence>MKNPKLFFSSNAYAYTLINLGPISDHMQGIKNIIFDLGGVILNINYQLTRTAFEALGVNDFNSLYSQFHGSDLFNSLETGHVTTEEFLAKMHQHVPATVTDQQIVAAWNAMLLDFPLQRLQLLQQLRQHYNLYLLSNTNAIHLEAFNRILQETRGIPSLGGFFDRAYYSHVMGYRKPDKECYQVVLDENGLVAEETLFIDDTLPNIEGAKAVGLQTIHLQSPKTIMDIFRPKSAV</sequence>
<dbReference type="Pfam" id="PF00702">
    <property type="entry name" value="Hydrolase"/>
    <property type="match status" value="1"/>
</dbReference>